<feature type="signal peptide" evidence="2">
    <location>
        <begin position="1"/>
        <end position="24"/>
    </location>
</feature>
<reference evidence="3" key="1">
    <citation type="submission" date="2016-01" db="EMBL/GenBank/DDBJ databases">
        <title>Reference transcriptome for the parasite Schistocephalus solidus: insights into the molecular evolution of parasitism.</title>
        <authorList>
            <person name="Hebert F.O."/>
            <person name="Grambauer S."/>
            <person name="Barber I."/>
            <person name="Landry C.R."/>
            <person name="Aubin-Horth N."/>
        </authorList>
    </citation>
    <scope>NUCLEOTIDE SEQUENCE</scope>
</reference>
<evidence type="ECO:0000313" key="3">
    <source>
        <dbReference type="EMBL" id="JAP54314.1"/>
    </source>
</evidence>
<evidence type="ECO:0000256" key="2">
    <source>
        <dbReference type="SAM" id="SignalP"/>
    </source>
</evidence>
<sequence length="130" mass="14715">GSQSLQNAMTPILLLSMCIVAVLGHENFDYDVYEDDNDDFDVSPYHHAGHEPESWKEHDPDHELKRSFHPDKEHHKKGKGHSQPVLQPAAANAYTSMGHRLPSGRHTPLRSQRAKDPRYQEGLQDLAGLM</sequence>
<dbReference type="EMBL" id="GEEE01008911">
    <property type="protein sequence ID" value="JAP54314.1"/>
    <property type="molecule type" value="Transcribed_RNA"/>
</dbReference>
<feature type="chain" id="PRO_5007051287" evidence="2">
    <location>
        <begin position="25"/>
        <end position="130"/>
    </location>
</feature>
<protein>
    <submittedName>
        <fullName evidence="3">Uncharacterized protein</fullName>
    </submittedName>
</protein>
<organism evidence="3">
    <name type="scientific">Schistocephalus solidus</name>
    <name type="common">Tapeworm</name>
    <dbReference type="NCBI Taxonomy" id="70667"/>
    <lineage>
        <taxon>Eukaryota</taxon>
        <taxon>Metazoa</taxon>
        <taxon>Spiralia</taxon>
        <taxon>Lophotrochozoa</taxon>
        <taxon>Platyhelminthes</taxon>
        <taxon>Cestoda</taxon>
        <taxon>Eucestoda</taxon>
        <taxon>Diphyllobothriidea</taxon>
        <taxon>Diphyllobothriidae</taxon>
        <taxon>Schistocephalus</taxon>
    </lineage>
</organism>
<evidence type="ECO:0000256" key="1">
    <source>
        <dbReference type="SAM" id="MobiDB-lite"/>
    </source>
</evidence>
<proteinExistence type="predicted"/>
<feature type="non-terminal residue" evidence="3">
    <location>
        <position position="1"/>
    </location>
</feature>
<name>A0A0X3PRC0_SCHSO</name>
<keyword evidence="2" id="KW-0732">Signal</keyword>
<feature type="region of interest" description="Disordered" evidence="1">
    <location>
        <begin position="39"/>
        <end position="130"/>
    </location>
</feature>
<feature type="compositionally biased region" description="Basic and acidic residues" evidence="1">
    <location>
        <begin position="48"/>
        <end position="73"/>
    </location>
</feature>
<accession>A0A0X3PRC0</accession>
<gene>
    <name evidence="3" type="ORF">TR166767</name>
</gene>
<dbReference type="AlphaFoldDB" id="A0A0X3PRC0"/>